<dbReference type="GO" id="GO:0003729">
    <property type="term" value="F:mRNA binding"/>
    <property type="evidence" value="ECO:0007669"/>
    <property type="project" value="TreeGrafter"/>
</dbReference>
<dbReference type="EMBL" id="JAYMYR010000004">
    <property type="protein sequence ID" value="KAK7366473.1"/>
    <property type="molecule type" value="Genomic_DNA"/>
</dbReference>
<dbReference type="InterPro" id="IPR033133">
    <property type="entry name" value="PUM-HD"/>
</dbReference>
<feature type="repeat" description="Pumilio" evidence="4">
    <location>
        <begin position="234"/>
        <end position="269"/>
    </location>
</feature>
<evidence type="ECO:0000256" key="1">
    <source>
        <dbReference type="ARBA" id="ARBA00022737"/>
    </source>
</evidence>
<proteinExistence type="predicted"/>
<dbReference type="InterPro" id="IPR016024">
    <property type="entry name" value="ARM-type_fold"/>
</dbReference>
<dbReference type="Pfam" id="PF00806">
    <property type="entry name" value="PUF"/>
    <property type="match status" value="6"/>
</dbReference>
<keyword evidence="1" id="KW-0677">Repeat</keyword>
<evidence type="ECO:0000313" key="8">
    <source>
        <dbReference type="Proteomes" id="UP001374584"/>
    </source>
</evidence>
<feature type="repeat" description="Pumilio" evidence="4">
    <location>
        <begin position="342"/>
        <end position="379"/>
    </location>
</feature>
<evidence type="ECO:0000256" key="5">
    <source>
        <dbReference type="SAM" id="MobiDB-lite"/>
    </source>
</evidence>
<keyword evidence="8" id="KW-1185">Reference proteome</keyword>
<keyword evidence="3" id="KW-0694">RNA-binding</keyword>
<dbReference type="GO" id="GO:0005737">
    <property type="term" value="C:cytoplasm"/>
    <property type="evidence" value="ECO:0007669"/>
    <property type="project" value="TreeGrafter"/>
</dbReference>
<dbReference type="Proteomes" id="UP001374584">
    <property type="component" value="Unassembled WGS sequence"/>
</dbReference>
<comment type="caution">
    <text evidence="7">The sequence shown here is derived from an EMBL/GenBank/DDBJ whole genome shotgun (WGS) entry which is preliminary data.</text>
</comment>
<keyword evidence="2" id="KW-0810">Translation regulation</keyword>
<reference evidence="7 8" key="1">
    <citation type="submission" date="2024-01" db="EMBL/GenBank/DDBJ databases">
        <title>The genomes of 5 underutilized Papilionoideae crops provide insights into root nodulation and disease resistanc.</title>
        <authorList>
            <person name="Jiang F."/>
        </authorList>
    </citation>
    <scope>NUCLEOTIDE SEQUENCE [LARGE SCALE GENOMIC DNA]</scope>
    <source>
        <strain evidence="7">JINMINGXINNONG_FW02</strain>
        <tissue evidence="7">Leaves</tissue>
    </source>
</reference>
<dbReference type="Gene3D" id="1.25.10.10">
    <property type="entry name" value="Leucine-rich Repeat Variant"/>
    <property type="match status" value="1"/>
</dbReference>
<feature type="repeat" description="Pumilio" evidence="4">
    <location>
        <begin position="306"/>
        <end position="341"/>
    </location>
</feature>
<dbReference type="SUPFAM" id="SSF48371">
    <property type="entry name" value="ARM repeat"/>
    <property type="match status" value="1"/>
</dbReference>
<dbReference type="InterPro" id="IPR011989">
    <property type="entry name" value="ARM-like"/>
</dbReference>
<dbReference type="AlphaFoldDB" id="A0AAN9NAS1"/>
<evidence type="ECO:0000256" key="3">
    <source>
        <dbReference type="ARBA" id="ARBA00022884"/>
    </source>
</evidence>
<dbReference type="PROSITE" id="PS50303">
    <property type="entry name" value="PUM_HD"/>
    <property type="match status" value="1"/>
</dbReference>
<evidence type="ECO:0000313" key="7">
    <source>
        <dbReference type="EMBL" id="KAK7366473.1"/>
    </source>
</evidence>
<evidence type="ECO:0000256" key="2">
    <source>
        <dbReference type="ARBA" id="ARBA00022845"/>
    </source>
</evidence>
<dbReference type="PANTHER" id="PTHR12537">
    <property type="entry name" value="RNA BINDING PROTEIN PUMILIO-RELATED"/>
    <property type="match status" value="1"/>
</dbReference>
<dbReference type="PANTHER" id="PTHR12537:SF129">
    <property type="entry name" value="PUMILIO HOMOLOG 15-LIKE"/>
    <property type="match status" value="1"/>
</dbReference>
<organism evidence="7 8">
    <name type="scientific">Phaseolus coccineus</name>
    <name type="common">Scarlet runner bean</name>
    <name type="synonym">Phaseolus multiflorus</name>
    <dbReference type="NCBI Taxonomy" id="3886"/>
    <lineage>
        <taxon>Eukaryota</taxon>
        <taxon>Viridiplantae</taxon>
        <taxon>Streptophyta</taxon>
        <taxon>Embryophyta</taxon>
        <taxon>Tracheophyta</taxon>
        <taxon>Spermatophyta</taxon>
        <taxon>Magnoliopsida</taxon>
        <taxon>eudicotyledons</taxon>
        <taxon>Gunneridae</taxon>
        <taxon>Pentapetalae</taxon>
        <taxon>rosids</taxon>
        <taxon>fabids</taxon>
        <taxon>Fabales</taxon>
        <taxon>Fabaceae</taxon>
        <taxon>Papilionoideae</taxon>
        <taxon>50 kb inversion clade</taxon>
        <taxon>NPAAA clade</taxon>
        <taxon>indigoferoid/millettioid clade</taxon>
        <taxon>Phaseoleae</taxon>
        <taxon>Phaseolus</taxon>
    </lineage>
</organism>
<dbReference type="PROSITE" id="PS50302">
    <property type="entry name" value="PUM"/>
    <property type="match status" value="4"/>
</dbReference>
<feature type="repeat" description="Pumilio" evidence="4">
    <location>
        <begin position="157"/>
        <end position="198"/>
    </location>
</feature>
<feature type="domain" description="PUM-HD" evidence="6">
    <location>
        <begin position="53"/>
        <end position="405"/>
    </location>
</feature>
<evidence type="ECO:0000259" key="6">
    <source>
        <dbReference type="PROSITE" id="PS50303"/>
    </source>
</evidence>
<feature type="region of interest" description="Disordered" evidence="5">
    <location>
        <begin position="1"/>
        <end position="25"/>
    </location>
</feature>
<gene>
    <name evidence="7" type="ORF">VNO80_08464</name>
</gene>
<dbReference type="SMART" id="SM00025">
    <property type="entry name" value="Pumilio"/>
    <property type="match status" value="7"/>
</dbReference>
<dbReference type="InterPro" id="IPR001313">
    <property type="entry name" value="Pumilio_RNA-bd_rpt"/>
</dbReference>
<accession>A0AAN9NAS1</accession>
<name>A0AAN9NAS1_PHACN</name>
<dbReference type="GO" id="GO:0006417">
    <property type="term" value="P:regulation of translation"/>
    <property type="evidence" value="ECO:0007669"/>
    <property type="project" value="UniProtKB-KW"/>
</dbReference>
<sequence>MEKCVSAASSPSPEIKHGVDSAESTPQEGFFSPLIQSHTHWMNPICVDALSCSMATLCFTATPPLIPPNCSTALCCHCCGRFLHHHHTSTSLQDVKAQLISVAQMPRQHLGDPEVMEMILSQFKDHFCDLMMDQHCVFSILAIFQASSVHQITRILHLLIQNHHKLKEVCMHNHGSVVIQKLLEHLKTPEQICAAIFAVKRISVRLCKSINGGHVINHCFKLFSPALTRFIIDEVANNCVEIATDKSGCSILQKCLHHAKDNTMKRLIEEIVSHASVLTEHPFGNYAVQYIVKMKIPGVNAEIILQLQGCYAQLSMNKHASNVVEHLLEFSEEKDAANIIQELMYSHNFLRIIQDPYGNYVVQRALQNCKGSVYKMLSTIILLNYPHLHTHPYGKRVLTFVQRRKNYEQRHISKQGGSSS</sequence>
<protein>
    <recommendedName>
        <fullName evidence="6">PUM-HD domain-containing protein</fullName>
    </recommendedName>
</protein>
<evidence type="ECO:0000256" key="4">
    <source>
        <dbReference type="PROSITE-ProRule" id="PRU00317"/>
    </source>
</evidence>